<organism evidence="1 2">
    <name type="scientific">Microdochium bolleyi</name>
    <dbReference type="NCBI Taxonomy" id="196109"/>
    <lineage>
        <taxon>Eukaryota</taxon>
        <taxon>Fungi</taxon>
        <taxon>Dikarya</taxon>
        <taxon>Ascomycota</taxon>
        <taxon>Pezizomycotina</taxon>
        <taxon>Sordariomycetes</taxon>
        <taxon>Xylariomycetidae</taxon>
        <taxon>Xylariales</taxon>
        <taxon>Microdochiaceae</taxon>
        <taxon>Microdochium</taxon>
    </lineage>
</organism>
<name>A0A136JGF1_9PEZI</name>
<evidence type="ECO:0000313" key="2">
    <source>
        <dbReference type="Proteomes" id="UP000070501"/>
    </source>
</evidence>
<evidence type="ECO:0000313" key="1">
    <source>
        <dbReference type="EMBL" id="KXJ96188.1"/>
    </source>
</evidence>
<dbReference type="AlphaFoldDB" id="A0A136JGF1"/>
<dbReference type="EMBL" id="KQ964246">
    <property type="protein sequence ID" value="KXJ96188.1"/>
    <property type="molecule type" value="Genomic_DNA"/>
</dbReference>
<accession>A0A136JGF1</accession>
<reference evidence="2" key="1">
    <citation type="submission" date="2016-02" db="EMBL/GenBank/DDBJ databases">
        <title>Draft genome sequence of Microdochium bolleyi, a fungal endophyte of beachgrass.</title>
        <authorList>
            <consortium name="DOE Joint Genome Institute"/>
            <person name="David A.S."/>
            <person name="May G."/>
            <person name="Haridas S."/>
            <person name="Lim J."/>
            <person name="Wang M."/>
            <person name="Labutti K."/>
            <person name="Lipzen A."/>
            <person name="Barry K."/>
            <person name="Grigoriev I.V."/>
        </authorList>
    </citation>
    <scope>NUCLEOTIDE SEQUENCE [LARGE SCALE GENOMIC DNA]</scope>
    <source>
        <strain evidence="2">J235TASD1</strain>
    </source>
</reference>
<sequence>MVQRQDIRDIDLSLRFKHGTHTIFLFVDPQAPFSAAAEELLQILRSRYADGLTTSTAPPRTTPLPSDASRIEFAVAKVPTDPGQGWKPLKVRGDSQETPVMKGIKDNTVLAFAIRPEDADEDEDVDFEVEYPIYADEEYAEEEEEQ</sequence>
<keyword evidence="2" id="KW-1185">Reference proteome</keyword>
<dbReference type="Proteomes" id="UP000070501">
    <property type="component" value="Unassembled WGS sequence"/>
</dbReference>
<protein>
    <submittedName>
        <fullName evidence="1">Uncharacterized protein</fullName>
    </submittedName>
</protein>
<proteinExistence type="predicted"/>
<dbReference type="InParanoid" id="A0A136JGF1"/>
<gene>
    <name evidence="1" type="ORF">Micbo1qcDRAFT_158407</name>
</gene>
<dbReference type="OrthoDB" id="5376498at2759"/>